<comment type="caution">
    <text evidence="2">The sequence shown here is derived from an EMBL/GenBank/DDBJ whole genome shotgun (WGS) entry which is preliminary data.</text>
</comment>
<accession>A0A3S3RN38</accession>
<dbReference type="AlphaFoldDB" id="A0A3S3RN38"/>
<evidence type="ECO:0000256" key="1">
    <source>
        <dbReference type="SAM" id="Phobius"/>
    </source>
</evidence>
<keyword evidence="1" id="KW-1133">Transmembrane helix</keyword>
<dbReference type="Proteomes" id="UP000288215">
    <property type="component" value="Unassembled WGS sequence"/>
</dbReference>
<evidence type="ECO:0000313" key="3">
    <source>
        <dbReference type="Proteomes" id="UP000288215"/>
    </source>
</evidence>
<name>A0A3S3RN38_METS7</name>
<proteinExistence type="predicted"/>
<evidence type="ECO:0008006" key="4">
    <source>
        <dbReference type="Google" id="ProtNLM"/>
    </source>
</evidence>
<feature type="transmembrane region" description="Helical" evidence="1">
    <location>
        <begin position="27"/>
        <end position="48"/>
    </location>
</feature>
<gene>
    <name evidence="2" type="ORF">Metus_0383</name>
</gene>
<evidence type="ECO:0000313" key="2">
    <source>
        <dbReference type="EMBL" id="RWX73604.1"/>
    </source>
</evidence>
<keyword evidence="1" id="KW-0812">Transmembrane</keyword>
<keyword evidence="1" id="KW-0472">Membrane</keyword>
<dbReference type="EMBL" id="RXGA01000002">
    <property type="protein sequence ID" value="RWX73604.1"/>
    <property type="molecule type" value="Genomic_DNA"/>
</dbReference>
<organism evidence="2 3">
    <name type="scientific">Methanosuratincola subterraneus</name>
    <dbReference type="NCBI Taxonomy" id="2593994"/>
    <lineage>
        <taxon>Archaea</taxon>
        <taxon>Thermoproteota</taxon>
        <taxon>Methanosuratincolia</taxon>
        <taxon>Candidatus Methanomethylicales</taxon>
        <taxon>Candidatus Methanomethylicaceae</taxon>
        <taxon>Candidatus Methanosuratincola (ex Vanwonterghem et al. 2016)</taxon>
    </lineage>
</organism>
<sequence>MTGSRPYRLLSSFAGGSKRSKRGVSPIISTIFLCTITIVAVAAISPLISSRLSSPVPSIAVTKAVLLKQDNYLLLIVNLKNTGSCPLTLSCTLYDSALTPYSAGSAQTIAPQGSASFVLESQTLGSTFSIGNEYRIDLTDANYGRMAEVRVFCMGR</sequence>
<reference evidence="2 3" key="1">
    <citation type="submission" date="2018-12" db="EMBL/GenBank/DDBJ databases">
        <title>The complete genome of the methanogenic archaea of the candidate phylum Verstraetearchaeota, obtained from the metagenome of underground thermal water.</title>
        <authorList>
            <person name="Kadnikov V.V."/>
            <person name="Mardanov A.V."/>
            <person name="Beletsky A.V."/>
            <person name="Karnachuk O.V."/>
            <person name="Ravin N.V."/>
        </authorList>
    </citation>
    <scope>NUCLEOTIDE SEQUENCE [LARGE SCALE GENOMIC DNA]</scope>
    <source>
        <strain evidence="2">Ch88</strain>
    </source>
</reference>
<protein>
    <recommendedName>
        <fullName evidence="4">Archaeal Type IV pilin N-terminal domain-containing protein</fullName>
    </recommendedName>
</protein>